<evidence type="ECO:0000259" key="4">
    <source>
        <dbReference type="Pfam" id="PF10148"/>
    </source>
</evidence>
<feature type="region of interest" description="Disordered" evidence="3">
    <location>
        <begin position="152"/>
        <end position="183"/>
    </location>
</feature>
<keyword evidence="6" id="KW-1185">Reference proteome</keyword>
<evidence type="ECO:0000313" key="7">
    <source>
        <dbReference type="RefSeq" id="XP_006811401.1"/>
    </source>
</evidence>
<dbReference type="GeneID" id="102805865"/>
<dbReference type="Pfam" id="PF15157">
    <property type="entry name" value="IQCJ-SCHIP1"/>
    <property type="match status" value="1"/>
</dbReference>
<keyword evidence="1 2" id="KW-0175">Coiled coil</keyword>
<feature type="coiled-coil region" evidence="2">
    <location>
        <begin position="429"/>
        <end position="463"/>
    </location>
</feature>
<accession>A0ABM0LUG0</accession>
<evidence type="ECO:0000256" key="2">
    <source>
        <dbReference type="SAM" id="Coils"/>
    </source>
</evidence>
<feature type="compositionally biased region" description="Polar residues" evidence="3">
    <location>
        <begin position="81"/>
        <end position="91"/>
    </location>
</feature>
<protein>
    <submittedName>
        <fullName evidence="7">SUN domain-containing protein 2-like</fullName>
    </submittedName>
</protein>
<dbReference type="RefSeq" id="XP_006811401.1">
    <property type="nucleotide sequence ID" value="XM_006811338.1"/>
</dbReference>
<evidence type="ECO:0000259" key="5">
    <source>
        <dbReference type="Pfam" id="PF15157"/>
    </source>
</evidence>
<dbReference type="InterPro" id="IPR029362">
    <property type="entry name" value="IQCJ-SCHIP1_N"/>
</dbReference>
<dbReference type="PANTHER" id="PTHR13103">
    <property type="entry name" value="SCHWANNOMIN INTERACTING PROTEIN 1"/>
    <property type="match status" value="1"/>
</dbReference>
<dbReference type="InterPro" id="IPR015649">
    <property type="entry name" value="SCHIP_1_C"/>
</dbReference>
<dbReference type="InterPro" id="IPR039045">
    <property type="entry name" value="SCHIP_1"/>
</dbReference>
<feature type="compositionally biased region" description="Low complexity" evidence="3">
    <location>
        <begin position="531"/>
        <end position="547"/>
    </location>
</feature>
<feature type="region of interest" description="Disordered" evidence="3">
    <location>
        <begin position="314"/>
        <end position="348"/>
    </location>
</feature>
<evidence type="ECO:0000256" key="1">
    <source>
        <dbReference type="ARBA" id="ARBA00023054"/>
    </source>
</evidence>
<feature type="compositionally biased region" description="Polar residues" evidence="3">
    <location>
        <begin position="548"/>
        <end position="570"/>
    </location>
</feature>
<feature type="domain" description="Schwannomin interacting protein 1 C-terminal" evidence="4">
    <location>
        <begin position="263"/>
        <end position="482"/>
    </location>
</feature>
<feature type="region of interest" description="Disordered" evidence="3">
    <location>
        <begin position="531"/>
        <end position="570"/>
    </location>
</feature>
<dbReference type="Pfam" id="PF10148">
    <property type="entry name" value="SCHIP-1_C"/>
    <property type="match status" value="1"/>
</dbReference>
<evidence type="ECO:0000313" key="6">
    <source>
        <dbReference type="Proteomes" id="UP000694865"/>
    </source>
</evidence>
<evidence type="ECO:0000256" key="3">
    <source>
        <dbReference type="SAM" id="MobiDB-lite"/>
    </source>
</evidence>
<dbReference type="PANTHER" id="PTHR13103:SF2">
    <property type="entry name" value="IQCJ-SCHIP1 READTHROUGH TRANSCRIPT PROTEIN-RELATED"/>
    <property type="match status" value="1"/>
</dbReference>
<proteinExistence type="predicted"/>
<feature type="region of interest" description="Disordered" evidence="3">
    <location>
        <begin position="62"/>
        <end position="98"/>
    </location>
</feature>
<feature type="domain" description="Fusion protein IQCJ-SCHIP1 N-terminal" evidence="5">
    <location>
        <begin position="2"/>
        <end position="88"/>
    </location>
</feature>
<sequence length="588" mass="66677">MRMQRTLKQVEEGELLVENHKLEVEFDDNTSIRRNRSRFYISKIITIQRAWRAYLKSRSLKDNNELSCDSDSTVDSDSSDEMNSQSEMIHTTEQEDPSPVIAESEGVIAMYDLESSVELDDGEFARLQQAIEDKNNKNVNNLSLAEEFANLQGTNSEDDDEESSSVSKDNESEVETNENIILKEDIEDSEKECVNERTACKQARTENKLKIECKQKDEEISPPVGIFDVYNLEDTTMPVLDWASLEEHLANMSKDENTAREHQRNNREEILRKLAMAGDDDDIEGDIYGKGKEKLSSRLQSGMNLQICFVNDSLSDSENNDEDDIVESPKPITKETLTPPQSPVCDDKPEVKQEESEDFAVKQARLQEEAKLALAQARPMARMQIQVEKQQRKKSPVAELAGAAGLTEITDGLCGKRMLKKSTLVTMTVSQIKTIVNDLRSQIENLNEELVQQLIIRDDLQMEQDSKLVDIEDLTRWINMNMERNNNKASIDDKQQRLIDSGNKRQYDTLLSLLSNTLPVSRKCMCGVSRSSSMSSRSISSPESQKSLTSPLENMKALSSPTDSTGTDHISSPELTWVRQAIVKYWYT</sequence>
<gene>
    <name evidence="7" type="primary">LOC102805865</name>
</gene>
<organism evidence="6 7">
    <name type="scientific">Saccoglossus kowalevskii</name>
    <name type="common">Acorn worm</name>
    <dbReference type="NCBI Taxonomy" id="10224"/>
    <lineage>
        <taxon>Eukaryota</taxon>
        <taxon>Metazoa</taxon>
        <taxon>Hemichordata</taxon>
        <taxon>Enteropneusta</taxon>
        <taxon>Harrimaniidae</taxon>
        <taxon>Saccoglossus</taxon>
    </lineage>
</organism>
<name>A0ABM0LUG0_SACKO</name>
<reference evidence="7" key="1">
    <citation type="submission" date="2025-08" db="UniProtKB">
        <authorList>
            <consortium name="RefSeq"/>
        </authorList>
    </citation>
    <scope>IDENTIFICATION</scope>
    <source>
        <tissue evidence="7">Testes</tissue>
    </source>
</reference>
<dbReference type="Proteomes" id="UP000694865">
    <property type="component" value="Unplaced"/>
</dbReference>